<dbReference type="AlphaFoldDB" id="A0AAP2DBV2"/>
<gene>
    <name evidence="2" type="ORF">KK078_20035</name>
</gene>
<accession>A0AAP2DBV2</accession>
<evidence type="ECO:0000313" key="2">
    <source>
        <dbReference type="EMBL" id="MBT1688869.1"/>
    </source>
</evidence>
<evidence type="ECO:0000259" key="1">
    <source>
        <dbReference type="Pfam" id="PF13443"/>
    </source>
</evidence>
<dbReference type="RefSeq" id="WP_254092096.1">
    <property type="nucleotide sequence ID" value="NZ_JAHESC010000032.1"/>
</dbReference>
<dbReference type="InterPro" id="IPR001387">
    <property type="entry name" value="Cro/C1-type_HTH"/>
</dbReference>
<sequence>MVINVLNFLTHKRKWTVFLNIYLKIGYDYGKLNDTMTKLGEFLEKKAVVKAEIARRTGITKNRMTDITVDPNVALRADEVWLIARAIDVEPADLLEHVCGHLKLQA</sequence>
<organism evidence="2 3">
    <name type="scientific">Dawidia soli</name>
    <dbReference type="NCBI Taxonomy" id="2782352"/>
    <lineage>
        <taxon>Bacteria</taxon>
        <taxon>Pseudomonadati</taxon>
        <taxon>Bacteroidota</taxon>
        <taxon>Cytophagia</taxon>
        <taxon>Cytophagales</taxon>
        <taxon>Chryseotaleaceae</taxon>
        <taxon>Dawidia</taxon>
    </lineage>
</organism>
<proteinExistence type="predicted"/>
<name>A0AAP2DBV2_9BACT</name>
<comment type="caution">
    <text evidence="2">The sequence shown here is derived from an EMBL/GenBank/DDBJ whole genome shotgun (WGS) entry which is preliminary data.</text>
</comment>
<reference evidence="2 3" key="1">
    <citation type="submission" date="2021-05" db="EMBL/GenBank/DDBJ databases">
        <title>A Polyphasic approach of four new species of the genus Ohtaekwangia: Ohtaekwangia histidinii sp. nov., Ohtaekwangia cretensis sp. nov., Ohtaekwangia indiensis sp. nov., Ohtaekwangia reichenbachii sp. nov. from diverse environment.</title>
        <authorList>
            <person name="Octaviana S."/>
        </authorList>
    </citation>
    <scope>NUCLEOTIDE SEQUENCE [LARGE SCALE GENOMIC DNA]</scope>
    <source>
        <strain evidence="2 3">PWU37</strain>
    </source>
</reference>
<evidence type="ECO:0000313" key="3">
    <source>
        <dbReference type="Proteomes" id="UP001319180"/>
    </source>
</evidence>
<protein>
    <submittedName>
        <fullName evidence="2">Helix-turn-helix domain-containing protein</fullName>
    </submittedName>
</protein>
<feature type="domain" description="HTH cro/C1-type" evidence="1">
    <location>
        <begin position="38"/>
        <end position="98"/>
    </location>
</feature>
<keyword evidence="3" id="KW-1185">Reference proteome</keyword>
<dbReference type="Proteomes" id="UP001319180">
    <property type="component" value="Unassembled WGS sequence"/>
</dbReference>
<dbReference type="Pfam" id="PF13443">
    <property type="entry name" value="HTH_26"/>
    <property type="match status" value="1"/>
</dbReference>
<dbReference type="EMBL" id="JAHESC010000032">
    <property type="protein sequence ID" value="MBT1688869.1"/>
    <property type="molecule type" value="Genomic_DNA"/>
</dbReference>